<proteinExistence type="predicted"/>
<evidence type="ECO:0000313" key="1">
    <source>
        <dbReference type="EMBL" id="CAG2249853.1"/>
    </source>
</evidence>
<protein>
    <submittedName>
        <fullName evidence="1">Uncharacterized protein</fullName>
    </submittedName>
</protein>
<reference evidence="1" key="1">
    <citation type="submission" date="2021-03" db="EMBL/GenBank/DDBJ databases">
        <authorList>
            <person name="Bekaert M."/>
        </authorList>
    </citation>
    <scope>NUCLEOTIDE SEQUENCE</scope>
</reference>
<organism evidence="1 2">
    <name type="scientific">Mytilus edulis</name>
    <name type="common">Blue mussel</name>
    <dbReference type="NCBI Taxonomy" id="6550"/>
    <lineage>
        <taxon>Eukaryota</taxon>
        <taxon>Metazoa</taxon>
        <taxon>Spiralia</taxon>
        <taxon>Lophotrochozoa</taxon>
        <taxon>Mollusca</taxon>
        <taxon>Bivalvia</taxon>
        <taxon>Autobranchia</taxon>
        <taxon>Pteriomorphia</taxon>
        <taxon>Mytilida</taxon>
        <taxon>Mytiloidea</taxon>
        <taxon>Mytilidae</taxon>
        <taxon>Mytilinae</taxon>
        <taxon>Mytilus</taxon>
    </lineage>
</organism>
<evidence type="ECO:0000313" key="2">
    <source>
        <dbReference type="Proteomes" id="UP000683360"/>
    </source>
</evidence>
<dbReference type="EMBL" id="CAJPWZ010003009">
    <property type="protein sequence ID" value="CAG2249853.1"/>
    <property type="molecule type" value="Genomic_DNA"/>
</dbReference>
<keyword evidence="2" id="KW-1185">Reference proteome</keyword>
<sequence>MMKPLIVTSLMMKYMQTTDGHTIDDDTVNSQTTDGHSIDDDMVEDNSINSSDNNDYIPILHTTDNNSYSSSIHDGDIRILTQLMMTHSVYQPIMVSDNDPFKSSDNNSDIPKFSTTCGFFNSISFNCVIPDKLTTYDQAFNSSTNNGDILYSHRYYADAFNSSTHKDGIPSLTLMMTPLIYMYNITLFTL</sequence>
<gene>
    <name evidence="1" type="ORF">MEDL_61595</name>
</gene>
<dbReference type="AlphaFoldDB" id="A0A8S3V704"/>
<comment type="caution">
    <text evidence="1">The sequence shown here is derived from an EMBL/GenBank/DDBJ whole genome shotgun (WGS) entry which is preliminary data.</text>
</comment>
<dbReference type="Proteomes" id="UP000683360">
    <property type="component" value="Unassembled WGS sequence"/>
</dbReference>
<dbReference type="OrthoDB" id="10395538at2759"/>
<name>A0A8S3V704_MYTED</name>
<accession>A0A8S3V704</accession>